<name>W9R2T3_9ROSA</name>
<keyword evidence="1" id="KW-1133">Transmembrane helix</keyword>
<keyword evidence="1" id="KW-0472">Membrane</keyword>
<gene>
    <name evidence="2" type="ORF">L484_019914</name>
</gene>
<organism evidence="2 3">
    <name type="scientific">Morus notabilis</name>
    <dbReference type="NCBI Taxonomy" id="981085"/>
    <lineage>
        <taxon>Eukaryota</taxon>
        <taxon>Viridiplantae</taxon>
        <taxon>Streptophyta</taxon>
        <taxon>Embryophyta</taxon>
        <taxon>Tracheophyta</taxon>
        <taxon>Spermatophyta</taxon>
        <taxon>Magnoliopsida</taxon>
        <taxon>eudicotyledons</taxon>
        <taxon>Gunneridae</taxon>
        <taxon>Pentapetalae</taxon>
        <taxon>rosids</taxon>
        <taxon>fabids</taxon>
        <taxon>Rosales</taxon>
        <taxon>Moraceae</taxon>
        <taxon>Moreae</taxon>
        <taxon>Morus</taxon>
    </lineage>
</organism>
<proteinExistence type="predicted"/>
<protein>
    <submittedName>
        <fullName evidence="2">Uncharacterized protein</fullName>
    </submittedName>
</protein>
<keyword evidence="1" id="KW-0812">Transmembrane</keyword>
<evidence type="ECO:0000313" key="2">
    <source>
        <dbReference type="EMBL" id="EXB54783.1"/>
    </source>
</evidence>
<evidence type="ECO:0000256" key="1">
    <source>
        <dbReference type="SAM" id="Phobius"/>
    </source>
</evidence>
<dbReference type="AlphaFoldDB" id="W9R2T3"/>
<sequence length="75" mass="8520">MNFSSRLMLVHECSDRHSPLVDYEGPRLLHFTFPSIGALSALEALSIICLIAYVNRYFVISTTQHRSKADLQPLQ</sequence>
<keyword evidence="3" id="KW-1185">Reference proteome</keyword>
<feature type="transmembrane region" description="Helical" evidence="1">
    <location>
        <begin position="36"/>
        <end position="58"/>
    </location>
</feature>
<dbReference type="EMBL" id="KE344209">
    <property type="protein sequence ID" value="EXB54783.1"/>
    <property type="molecule type" value="Genomic_DNA"/>
</dbReference>
<reference evidence="3" key="1">
    <citation type="submission" date="2013-01" db="EMBL/GenBank/DDBJ databases">
        <title>Draft Genome Sequence of a Mulberry Tree, Morus notabilis C.K. Schneid.</title>
        <authorList>
            <person name="He N."/>
            <person name="Zhao S."/>
        </authorList>
    </citation>
    <scope>NUCLEOTIDE SEQUENCE</scope>
</reference>
<accession>W9R2T3</accession>
<dbReference type="Proteomes" id="UP000030645">
    <property type="component" value="Unassembled WGS sequence"/>
</dbReference>
<evidence type="ECO:0000313" key="3">
    <source>
        <dbReference type="Proteomes" id="UP000030645"/>
    </source>
</evidence>